<organism evidence="2 3">
    <name type="scientific">Bombardia bombarda</name>
    <dbReference type="NCBI Taxonomy" id="252184"/>
    <lineage>
        <taxon>Eukaryota</taxon>
        <taxon>Fungi</taxon>
        <taxon>Dikarya</taxon>
        <taxon>Ascomycota</taxon>
        <taxon>Pezizomycotina</taxon>
        <taxon>Sordariomycetes</taxon>
        <taxon>Sordariomycetidae</taxon>
        <taxon>Sordariales</taxon>
        <taxon>Lasiosphaeriaceae</taxon>
        <taxon>Bombardia</taxon>
    </lineage>
</organism>
<accession>A0AA40BW14</accession>
<feature type="compositionally biased region" description="Low complexity" evidence="1">
    <location>
        <begin position="76"/>
        <end position="90"/>
    </location>
</feature>
<comment type="caution">
    <text evidence="2">The sequence shown here is derived from an EMBL/GenBank/DDBJ whole genome shotgun (WGS) entry which is preliminary data.</text>
</comment>
<proteinExistence type="predicted"/>
<feature type="compositionally biased region" description="Acidic residues" evidence="1">
    <location>
        <begin position="52"/>
        <end position="64"/>
    </location>
</feature>
<feature type="region of interest" description="Disordered" evidence="1">
    <location>
        <begin position="1"/>
        <end position="98"/>
    </location>
</feature>
<dbReference type="AlphaFoldDB" id="A0AA40BW14"/>
<feature type="region of interest" description="Disordered" evidence="1">
    <location>
        <begin position="182"/>
        <end position="202"/>
    </location>
</feature>
<dbReference type="EMBL" id="JAULSR010000006">
    <property type="protein sequence ID" value="KAK0615622.1"/>
    <property type="molecule type" value="Genomic_DNA"/>
</dbReference>
<protein>
    <submittedName>
        <fullName evidence="2">Uncharacterized protein</fullName>
    </submittedName>
</protein>
<sequence>MTFLRLITPPYLEQDQETGSSSPKAHHRGSSVAEWLAKSQIMRMQSDKASSAEEDDNNDDDEVETISPLQLDHPQSVSSSAATTKSSPSSLNKHQPELSVQTRLKAAITTVREAETLHAYDVGVCAALQSMTEYWNQRANESHVSNAEKRIFRREAQRVMELMQNAEQEMLASNSLLAKKQKKEQRLLDEVKRVEGGGRRAR</sequence>
<evidence type="ECO:0000313" key="2">
    <source>
        <dbReference type="EMBL" id="KAK0615622.1"/>
    </source>
</evidence>
<feature type="compositionally biased region" description="Basic and acidic residues" evidence="1">
    <location>
        <begin position="184"/>
        <end position="202"/>
    </location>
</feature>
<keyword evidence="3" id="KW-1185">Reference proteome</keyword>
<evidence type="ECO:0000313" key="3">
    <source>
        <dbReference type="Proteomes" id="UP001174934"/>
    </source>
</evidence>
<reference evidence="2" key="1">
    <citation type="submission" date="2023-06" db="EMBL/GenBank/DDBJ databases">
        <title>Genome-scale phylogeny and comparative genomics of the fungal order Sordariales.</title>
        <authorList>
            <consortium name="Lawrence Berkeley National Laboratory"/>
            <person name="Hensen N."/>
            <person name="Bonometti L."/>
            <person name="Westerberg I."/>
            <person name="Brannstrom I.O."/>
            <person name="Guillou S."/>
            <person name="Cros-Aarteil S."/>
            <person name="Calhoun S."/>
            <person name="Haridas S."/>
            <person name="Kuo A."/>
            <person name="Mondo S."/>
            <person name="Pangilinan J."/>
            <person name="Riley R."/>
            <person name="LaButti K."/>
            <person name="Andreopoulos B."/>
            <person name="Lipzen A."/>
            <person name="Chen C."/>
            <person name="Yanf M."/>
            <person name="Daum C."/>
            <person name="Ng V."/>
            <person name="Clum A."/>
            <person name="Steindorff A."/>
            <person name="Ohm R."/>
            <person name="Martin F."/>
            <person name="Silar P."/>
            <person name="Natvig D."/>
            <person name="Lalanne C."/>
            <person name="Gautier V."/>
            <person name="Ament-velasquez S.L."/>
            <person name="Kruys A."/>
            <person name="Hutchinson M.I."/>
            <person name="Powell A.J."/>
            <person name="Barry K."/>
            <person name="Miller A.N."/>
            <person name="Grigoriev I.V."/>
            <person name="Debuchy R."/>
            <person name="Gladieux P."/>
            <person name="Thoren M.H."/>
            <person name="Johannesson H."/>
        </authorList>
    </citation>
    <scope>NUCLEOTIDE SEQUENCE</scope>
    <source>
        <strain evidence="2">SMH3391-2</strain>
    </source>
</reference>
<name>A0AA40BW14_9PEZI</name>
<dbReference type="Proteomes" id="UP001174934">
    <property type="component" value="Unassembled WGS sequence"/>
</dbReference>
<evidence type="ECO:0000256" key="1">
    <source>
        <dbReference type="SAM" id="MobiDB-lite"/>
    </source>
</evidence>
<gene>
    <name evidence="2" type="ORF">B0T17DRAFT_619256</name>
</gene>